<dbReference type="Proteomes" id="UP000031271">
    <property type="component" value="Chromosome"/>
</dbReference>
<reference evidence="2 4" key="3">
    <citation type="journal article" name="Genome Announc.">
        <title>Complete Genome Sequence of Pseudomonas balearica DSM 6083T.</title>
        <authorList>
            <person name="Bennasar-Figueras A."/>
            <person name="Salva-Serra F."/>
            <person name="Jaen-Luchoro D."/>
            <person name="Segui C."/>
            <person name="Aliaga F."/>
            <person name="Busquets A."/>
            <person name="Gomila M."/>
            <person name="Moore E.R."/>
            <person name="Lalucat J."/>
        </authorList>
    </citation>
    <scope>NUCLEOTIDE SEQUENCE [LARGE SCALE GENOMIC DNA]</scope>
    <source>
        <strain evidence="4">DSM 6083</strain>
        <strain evidence="2">DSM6083</strain>
    </source>
</reference>
<feature type="signal peptide" evidence="1">
    <location>
        <begin position="1"/>
        <end position="16"/>
    </location>
</feature>
<evidence type="ECO:0000256" key="1">
    <source>
        <dbReference type="SAM" id="SignalP"/>
    </source>
</evidence>
<organism evidence="2 4">
    <name type="scientific">Stutzerimonas balearica DSM 6083</name>
    <dbReference type="NCBI Taxonomy" id="1123016"/>
    <lineage>
        <taxon>Bacteria</taxon>
        <taxon>Pseudomonadati</taxon>
        <taxon>Pseudomonadota</taxon>
        <taxon>Gammaproteobacteria</taxon>
        <taxon>Pseudomonadales</taxon>
        <taxon>Pseudomonadaceae</taxon>
        <taxon>Stutzerimonas</taxon>
    </lineage>
</organism>
<dbReference type="PROSITE" id="PS51257">
    <property type="entry name" value="PROKAR_LIPOPROTEIN"/>
    <property type="match status" value="1"/>
</dbReference>
<evidence type="ECO:0000313" key="3">
    <source>
        <dbReference type="EMBL" id="SDL94095.1"/>
    </source>
</evidence>
<protein>
    <recommendedName>
        <fullName evidence="6">Lipoprotein</fullName>
    </recommendedName>
</protein>
<dbReference type="EMBL" id="FNHO01000001">
    <property type="protein sequence ID" value="SDL94095.1"/>
    <property type="molecule type" value="Genomic_DNA"/>
</dbReference>
<reference evidence="4" key="1">
    <citation type="submission" date="2014-03" db="EMBL/GenBank/DDBJ databases">
        <title>Complete genome of Pseudomonas balearica DSM 6083T, a sewage water isolate from an enrichment with 2-methylnaphthalene.</title>
        <authorList>
            <person name="Salva-Serra F."/>
            <person name="Jaen-Luchoro D."/>
            <person name="Busquets A."/>
            <person name="Pena A."/>
            <person name="Gomila M."/>
            <person name="Bosch R."/>
            <person name="Nogales B."/>
            <person name="Garcia-Valdes E."/>
            <person name="Lalucat J."/>
            <person name="Bennasar A."/>
        </authorList>
    </citation>
    <scope>NUCLEOTIDE SEQUENCE [LARGE SCALE GENOMIC DNA]</scope>
    <source>
        <strain evidence="4">DSM 6083</strain>
    </source>
</reference>
<accession>A0A8D3XXR2</accession>
<dbReference type="KEGG" id="pbm:CL52_00965"/>
<dbReference type="EMBL" id="CP007511">
    <property type="protein sequence ID" value="AJE13680.1"/>
    <property type="molecule type" value="Genomic_DNA"/>
</dbReference>
<evidence type="ECO:0000313" key="4">
    <source>
        <dbReference type="Proteomes" id="UP000031271"/>
    </source>
</evidence>
<feature type="chain" id="PRO_5034225999" description="Lipoprotein" evidence="1">
    <location>
        <begin position="17"/>
        <end position="236"/>
    </location>
</feature>
<evidence type="ECO:0008006" key="6">
    <source>
        <dbReference type="Google" id="ProtNLM"/>
    </source>
</evidence>
<dbReference type="AlphaFoldDB" id="A0A8D3XXR2"/>
<keyword evidence="5" id="KW-1185">Reference proteome</keyword>
<dbReference type="RefSeq" id="WP_235366385.1">
    <property type="nucleotide sequence ID" value="NZ_CP007511.1"/>
</dbReference>
<evidence type="ECO:0000313" key="2">
    <source>
        <dbReference type="EMBL" id="AJE13680.1"/>
    </source>
</evidence>
<name>A0A8D3XXR2_9GAMM</name>
<gene>
    <name evidence="2" type="ORF">CL52_00965</name>
    <name evidence="3" type="ORF">SAMN05660875_101198</name>
</gene>
<evidence type="ECO:0000313" key="5">
    <source>
        <dbReference type="Proteomes" id="UP000182276"/>
    </source>
</evidence>
<proteinExistence type="predicted"/>
<keyword evidence="1" id="KW-0732">Signal</keyword>
<reference evidence="3 5" key="2">
    <citation type="submission" date="2016-10" db="EMBL/GenBank/DDBJ databases">
        <authorList>
            <person name="Varghese N."/>
            <person name="Submissions S."/>
        </authorList>
    </citation>
    <scope>NUCLEOTIDE SEQUENCE [LARGE SCALE GENOMIC DNA]</scope>
    <source>
        <strain evidence="3 5">DSM 6083</strain>
    </source>
</reference>
<dbReference type="GeneID" id="77262415"/>
<sequence>MALGKFSSSCARTALAALALTLAACSSTSPPPRELAGHYELVGVMEMGSQLLLREQGTFEAVLYYGSTDINARGRWSMVDGQVELDVRPKPIPPKETLGIATTDFTEPSAAAEKHENYRLSSFSMSLDAMQTPLEVRWLFDDDSEQQTVWNASEIEDAVLPIRAGRALMMLGIRAAGADDHFVWADVLPDERHFTVIRTLLQEGEPRAFFHKMRLAPRGNCLLVAMGSSTGCYRRR</sequence>
<dbReference type="Proteomes" id="UP000182276">
    <property type="component" value="Unassembled WGS sequence"/>
</dbReference>